<dbReference type="InterPro" id="IPR052905">
    <property type="entry name" value="LD-transpeptidase_YkuD-like"/>
</dbReference>
<dbReference type="InterPro" id="IPR045380">
    <property type="entry name" value="LD_TPept_scaffold_dom"/>
</dbReference>
<feature type="active site" description="Nucleophile" evidence="1">
    <location>
        <position position="386"/>
    </location>
</feature>
<dbReference type="PANTHER" id="PTHR41533">
    <property type="entry name" value="L,D-TRANSPEPTIDASE HI_1667-RELATED"/>
    <property type="match status" value="1"/>
</dbReference>
<dbReference type="Proteomes" id="UP000694001">
    <property type="component" value="Chromosome"/>
</dbReference>
<dbReference type="RefSeq" id="WP_218286104.1">
    <property type="nucleotide sequence ID" value="NZ_CP076448.1"/>
</dbReference>
<dbReference type="GO" id="GO:0016740">
    <property type="term" value="F:transferase activity"/>
    <property type="evidence" value="ECO:0007669"/>
    <property type="project" value="InterPro"/>
</dbReference>
<reference evidence="4" key="1">
    <citation type="submission" date="2021-06" db="EMBL/GenBank/DDBJ databases">
        <title>Elioraea tepida, sp. nov., a moderately thermophilic aerobic anoxygenic phototrophic bacterium isolated from an alkaline siliceous hot spring mat community in Yellowstone National Park, WY, USA.</title>
        <authorList>
            <person name="Saini M.K."/>
            <person name="Yoshida S."/>
            <person name="Sebastian A."/>
            <person name="Hirose S."/>
            <person name="Hara E."/>
            <person name="Tamaki H."/>
            <person name="Soulier N.T."/>
            <person name="Albert I."/>
            <person name="Hanada S."/>
            <person name="Bryant D.A."/>
            <person name="Tank M."/>
        </authorList>
    </citation>
    <scope>NUCLEOTIDE SEQUENCE</scope>
    <source>
        <strain evidence="4">MS-P2</strain>
    </source>
</reference>
<dbReference type="PROSITE" id="PS51318">
    <property type="entry name" value="TAT"/>
    <property type="match status" value="1"/>
</dbReference>
<evidence type="ECO:0000313" key="5">
    <source>
        <dbReference type="Proteomes" id="UP000694001"/>
    </source>
</evidence>
<organism evidence="4 5">
    <name type="scientific">Elioraea tepida</name>
    <dbReference type="NCBI Taxonomy" id="2843330"/>
    <lineage>
        <taxon>Bacteria</taxon>
        <taxon>Pseudomonadati</taxon>
        <taxon>Pseudomonadota</taxon>
        <taxon>Alphaproteobacteria</taxon>
        <taxon>Acetobacterales</taxon>
        <taxon>Elioraeaceae</taxon>
        <taxon>Elioraea</taxon>
    </lineage>
</organism>
<name>A0A975U3F8_9PROT</name>
<dbReference type="Pfam" id="PF03734">
    <property type="entry name" value="YkuD"/>
    <property type="match status" value="1"/>
</dbReference>
<evidence type="ECO:0000256" key="2">
    <source>
        <dbReference type="SAM" id="MobiDB-lite"/>
    </source>
</evidence>
<feature type="region of interest" description="Disordered" evidence="2">
    <location>
        <begin position="461"/>
        <end position="489"/>
    </location>
</feature>
<keyword evidence="5" id="KW-1185">Reference proteome</keyword>
<accession>A0A975U3F8</accession>
<sequence>MGATDCEPKPAAGALRRTAERCPSRPALSRRSVLAAGAAAVALSTLSGCASPEAPLTTPPDPEPLDDLAHLRRGGDPIVAGEVLDGTLLRRFYARRGFEPVWTTRPALAARFAESVLRSADHGLDPDLFHASLLWRAAMFPPLRRELLLSHAVLAYAEALSAGGVPAGRRLPREDLLPEPVDVAAVLDRALESADPVGVIESLAPATETYSALREALRRHRSGAAAAPGAADPRPLIAANLERQRWLPRRLPADRVWVNVADQRLVVYRDDRPVFTTRVIVGEETERKQSPEFQAVIEGAFLNPPWIIPADIVAAEILPKLEEDPEFLARNGIALRPNGEAEQAPGPLAGLGVIMFDMPNRFDVYLHDTPDKTAFDRENRRLSNGCIRVEKPLHLAALLMGEPLEAIHERVATGETVRKPLREPVPVFVLYHTAFTAKDGRLEIRPDFYGRDVTLWRRLHKHAPEPRPPAAGQAKTSGRDARPRRLAPR</sequence>
<feature type="active site" description="Proton donor/acceptor" evidence="1">
    <location>
        <position position="367"/>
    </location>
</feature>
<dbReference type="EMBL" id="CP076448">
    <property type="protein sequence ID" value="QXM25048.1"/>
    <property type="molecule type" value="Genomic_DNA"/>
</dbReference>
<dbReference type="Pfam" id="PF20142">
    <property type="entry name" value="Scaffold"/>
    <property type="match status" value="1"/>
</dbReference>
<keyword evidence="1" id="KW-0961">Cell wall biogenesis/degradation</keyword>
<keyword evidence="1" id="KW-0573">Peptidoglycan synthesis</keyword>
<dbReference type="CDD" id="cd16913">
    <property type="entry name" value="YkuD_like"/>
    <property type="match status" value="1"/>
</dbReference>
<dbReference type="InterPro" id="IPR006311">
    <property type="entry name" value="TAT_signal"/>
</dbReference>
<gene>
    <name evidence="4" type="ORF">KO353_01985</name>
</gene>
<evidence type="ECO:0000313" key="4">
    <source>
        <dbReference type="EMBL" id="QXM25048.1"/>
    </source>
</evidence>
<dbReference type="KEGG" id="elio:KO353_01985"/>
<evidence type="ECO:0000256" key="1">
    <source>
        <dbReference type="PROSITE-ProRule" id="PRU01373"/>
    </source>
</evidence>
<proteinExistence type="predicted"/>
<feature type="domain" description="L,D-TPase catalytic" evidence="3">
    <location>
        <begin position="254"/>
        <end position="407"/>
    </location>
</feature>
<protein>
    <submittedName>
        <fullName evidence="4">L,D-transpeptidase family protein</fullName>
    </submittedName>
</protein>
<dbReference type="GO" id="GO:0071555">
    <property type="term" value="P:cell wall organization"/>
    <property type="evidence" value="ECO:0007669"/>
    <property type="project" value="UniProtKB-UniRule"/>
</dbReference>
<feature type="region of interest" description="Disordered" evidence="2">
    <location>
        <begin position="1"/>
        <end position="23"/>
    </location>
</feature>
<dbReference type="PROSITE" id="PS52029">
    <property type="entry name" value="LD_TPASE"/>
    <property type="match status" value="1"/>
</dbReference>
<dbReference type="AlphaFoldDB" id="A0A975U3F8"/>
<evidence type="ECO:0000259" key="3">
    <source>
        <dbReference type="PROSITE" id="PS52029"/>
    </source>
</evidence>
<dbReference type="GO" id="GO:0008360">
    <property type="term" value="P:regulation of cell shape"/>
    <property type="evidence" value="ECO:0007669"/>
    <property type="project" value="UniProtKB-UniRule"/>
</dbReference>
<dbReference type="GO" id="GO:0009252">
    <property type="term" value="P:peptidoglycan biosynthetic process"/>
    <property type="evidence" value="ECO:0007669"/>
    <property type="project" value="UniProtKB-KW"/>
</dbReference>
<comment type="pathway">
    <text evidence="1">Cell wall biogenesis; peptidoglycan biosynthesis.</text>
</comment>
<dbReference type="PANTHER" id="PTHR41533:SF2">
    <property type="entry name" value="BLR7131 PROTEIN"/>
    <property type="match status" value="1"/>
</dbReference>
<keyword evidence="1" id="KW-0133">Cell shape</keyword>
<dbReference type="InterPro" id="IPR005490">
    <property type="entry name" value="LD_TPept_cat_dom"/>
</dbReference>